<evidence type="ECO:0000313" key="4">
    <source>
        <dbReference type="EMBL" id="CUG12051.1"/>
    </source>
</evidence>
<dbReference type="VEuPathDB" id="TriTrypDB:BSAL_74665"/>
<keyword evidence="5" id="KW-1185">Reference proteome</keyword>
<feature type="transmembrane region" description="Helical" evidence="2">
    <location>
        <begin position="2289"/>
        <end position="2311"/>
    </location>
</feature>
<evidence type="ECO:0000256" key="2">
    <source>
        <dbReference type="SAM" id="Phobius"/>
    </source>
</evidence>
<keyword evidence="2" id="KW-1133">Transmembrane helix</keyword>
<feature type="transmembrane region" description="Helical" evidence="2">
    <location>
        <begin position="197"/>
        <end position="218"/>
    </location>
</feature>
<accession>A0A0S4J429</accession>
<feature type="transmembrane region" description="Helical" evidence="2">
    <location>
        <begin position="1001"/>
        <end position="1030"/>
    </location>
</feature>
<evidence type="ECO:0000256" key="3">
    <source>
        <dbReference type="SAM" id="SignalP"/>
    </source>
</evidence>
<keyword evidence="2" id="KW-0472">Membrane</keyword>
<feature type="signal peptide" evidence="3">
    <location>
        <begin position="1"/>
        <end position="21"/>
    </location>
</feature>
<protein>
    <submittedName>
        <fullName evidence="4">Membrane-associated protein, putative</fullName>
    </submittedName>
</protein>
<feature type="chain" id="PRO_5006621929" evidence="3">
    <location>
        <begin position="22"/>
        <end position="2372"/>
    </location>
</feature>
<feature type="transmembrane region" description="Helical" evidence="2">
    <location>
        <begin position="664"/>
        <end position="685"/>
    </location>
</feature>
<feature type="region of interest" description="Disordered" evidence="1">
    <location>
        <begin position="1436"/>
        <end position="1491"/>
    </location>
</feature>
<keyword evidence="2" id="KW-0812">Transmembrane</keyword>
<keyword evidence="3" id="KW-0732">Signal</keyword>
<name>A0A0S4J429_BODSA</name>
<gene>
    <name evidence="4" type="ORF">BSAL_74665</name>
</gene>
<reference evidence="5" key="1">
    <citation type="submission" date="2015-09" db="EMBL/GenBank/DDBJ databases">
        <authorList>
            <consortium name="Pathogen Informatics"/>
        </authorList>
    </citation>
    <scope>NUCLEOTIDE SEQUENCE [LARGE SCALE GENOMIC DNA]</scope>
    <source>
        <strain evidence="5">Lake Konstanz</strain>
    </source>
</reference>
<evidence type="ECO:0000313" key="5">
    <source>
        <dbReference type="Proteomes" id="UP000051952"/>
    </source>
</evidence>
<evidence type="ECO:0000256" key="1">
    <source>
        <dbReference type="SAM" id="MobiDB-lite"/>
    </source>
</evidence>
<feature type="transmembrane region" description="Helical" evidence="2">
    <location>
        <begin position="160"/>
        <end position="185"/>
    </location>
</feature>
<feature type="transmembrane region" description="Helical" evidence="2">
    <location>
        <begin position="958"/>
        <end position="981"/>
    </location>
</feature>
<proteinExistence type="predicted"/>
<organism evidence="4 5">
    <name type="scientific">Bodo saltans</name>
    <name type="common">Flagellated protozoan</name>
    <dbReference type="NCBI Taxonomy" id="75058"/>
    <lineage>
        <taxon>Eukaryota</taxon>
        <taxon>Discoba</taxon>
        <taxon>Euglenozoa</taxon>
        <taxon>Kinetoplastea</taxon>
        <taxon>Metakinetoplastina</taxon>
        <taxon>Eubodonida</taxon>
        <taxon>Bodonidae</taxon>
        <taxon>Bodo</taxon>
    </lineage>
</organism>
<feature type="transmembrane region" description="Helical" evidence="2">
    <location>
        <begin position="1057"/>
        <end position="1081"/>
    </location>
</feature>
<dbReference type="Proteomes" id="UP000051952">
    <property type="component" value="Unassembled WGS sequence"/>
</dbReference>
<sequence length="2372" mass="261983">MMSCVLRFALCLSMIVCFVNADDTKLTGNSSFFVTLSFVDNSSIPIHNLSCNLYAAGFELSLSQLCVIPSEASITTVPSINETSCTFMVNPNNPDDKGSLIPCFDGVVSSPWSQRLATWQAVTTSMQISANLQVTASVIRVVLGDWNSIQGGELRSQPDGIFAVLFVAIALYGVGIVCWLIDWCLSKQESLFKPACGQCYGSILVACTFSLGIAIYFIETAVVELPYIPAGSTTNVENCYVNLQDFVPWDPSILTDGISTYSNFQSDAGLKHSGNNSQVIYQWPCKTHVFYNPYDVIFGSNGERVPLTFVLTSSTLVAQTFRNATNVPIVVRTTASQLAANRAYFLNASFFSIDVSLVSGIAYIENTATDASQAIQLNATSVFVVAGEAENLKSVGVTHLSNPPLFCIGPKVDVTFNASSCSSGVAGAAASGGGNETYAGLRGYCTLEARDPSSNISISRQRMVVRTLSFYMLPLAPAPISGKYIGSGFESPPGLSDNVLIAINTSQTWVSAFTYDSYVQNIDIVTPLLGIKMLNTNFPAILQFFPELIKWLTAFVLNPPYRTIQAVPDHFTCDDDMTIENLIPPATTLIMYLDGANLANNADERFASKVLPSVFDDVNQNSIPGSLTSYQLPIEAWEILPLVRRHTFVNAQSVVIARPPIADLLISVSVILAVFLIIGLGVLLFKFGGKIFDFLAMTEKQAYVESVLSPKRSLGADTLKINSPDQSEPPAAKRFLNRSPLRFFSELVSDLSRALNGLSYRITLTAINFLRLWSHKDEAFEAFLERYIHFDFVRDERSSISLENFIEMYQIFCRVFDRPNGEEYKKITALCSGIDRVAARISLKQFEDSCVGVPEAEWAATRKKNWQEHLDRLQSKKFLVQSGEIYYLSPKYHGDDGKSEYKKSDEKKLLNVHISRVKQMMSANCLNPAFAASRTWPAFRWYDRALQHPFVLGGMHNYYYCLLQLIPIAFSIFCLFTLQLAMIDYQITGVAYRNTDTAAGFIISSLSIGELTVQMVLLLIFYACAVLLLLERFIHSLGGASNAEKTNSDMVANWIRLLLFLPFVASTLFMCGYIFLVTLWWVLTCFLAPNVMIPFAASALSLASSLYGVYRSLKGCKQKLIDYIEDKIKTEVNRFLQSLRFDEADLVVDQVANYDDFSSNAKLIASTSKIPLPVVEFSLRPRDEQVRRSLIQFFAPQASPEFQALLTFSCGITTDVDDIAPLVKPFIDELLPPPQRSDDDGVATSPSATNLIDAAKLTEAHRDLVFSLIRSLILPHADDHYLHSATIYHSLARSWKYEMLSRIENFALAADPHGNPDVSKTARLGALRQLVISVDEFLSTRQLRHFCDRLMKLLPVLLVSPSTHENNEIPLKEIVEMTASFNVVLPIVGKLSWIFAENIGAFEESFNFIQLALPAAGIPNYRTVANKDAQALGDDLSSAQAAVAPQPPVNNPKRGEQQSDSQPKSEKKQEDNEVPLLEINTDGNHEETKATTPTRVHGCWRCDMPENPLYFALTAVANHELEWSIPKLQQFAATSNNNQQGVFQISQLIMSDISKKDENALLLSQWVTSLRRGLAWPTLDLVALFPKLSENEGCAALKNFSLAGINPGSFLRLTGWQSCASQRIIQREARCLATWIREISSHPSTFKFAAEAYFYDVVSQYLTPKGTSNVLLMECLKVSCPHLAIAMKTIQCGQPEITDLFDKKILNSPLDNFSQLAKRFSKCFVPSEVPPQNWLERCRFDCSPIFVLTVKDTQESLKAPATADGIASALDELRQYTGLRIGFGSDGTMKEDDLSTFESVCAVATMQLHASEDALQAVTDMACIVTSGKAPDALTEAKSSYMHKDFVRSPMCGIGLGLEDRDELKNEIIVASAMLKVPLYAFAAVVEACDENTDATDDTNAELLSKKLIGSILDPDKHQDPSYTPKQLQNVFSYLPNVVSGIMKKVDDPEDEEPLKTVKAHATVANRLVLLSTILDITGRETLQSQLEQSKRYGVFVPQGYEAAASLLKMVLGDAAVNDSAVTLLRLLLAVAAKDGELDDAAAADATAALCKVSTLIYDSCGIELLPPQFRDAASFFATKGDGDFFGLLNSCMMPLLPRLSSLPLSKEPPWLTFALTRVAYLHKYKRRPAAMLEIFREYCSEHEFSLSQQNSMFAVPATPVEGWLCALQKYSTDLQITELQTACAAAVGSQFTAAGWTVLQRHVELQKSSGKRRDLAIESTFKATLGMISAQRRELMLKQLKKLSLFDGCEDLAKSQTTIDHFRDDLVKRIEQNIVTALHISHSDMVRIVVYAGVVLSFFVVFILLGIVAFSNGSTFSSLVGVALPLAGGSATQYDTPAFLEELKERADKIFDEFSSGFVVQQPREAKQKQD</sequence>
<feature type="compositionally biased region" description="Basic and acidic residues" evidence="1">
    <location>
        <begin position="1453"/>
        <end position="1471"/>
    </location>
</feature>
<dbReference type="EMBL" id="CYKH01000662">
    <property type="protein sequence ID" value="CUG12051.1"/>
    <property type="molecule type" value="Genomic_DNA"/>
</dbReference>